<dbReference type="SUPFAM" id="SSF52540">
    <property type="entry name" value="P-loop containing nucleoside triphosphate hydrolases"/>
    <property type="match status" value="1"/>
</dbReference>
<name>A0A915EMN9_9BILA</name>
<dbReference type="GO" id="GO:0031380">
    <property type="term" value="C:nuclear RNA-directed RNA polymerase complex"/>
    <property type="evidence" value="ECO:0007669"/>
    <property type="project" value="TreeGrafter"/>
</dbReference>
<protein>
    <submittedName>
        <fullName evidence="3">DNA2/NAM7 helicase helicase domain-containing protein</fullName>
    </submittedName>
</protein>
<evidence type="ECO:0000313" key="3">
    <source>
        <dbReference type="WBParaSite" id="jg7549"/>
    </source>
</evidence>
<feature type="domain" description="DNA2/NAM7 helicase helicase" evidence="1">
    <location>
        <begin position="3"/>
        <end position="56"/>
    </location>
</feature>
<evidence type="ECO:0000259" key="1">
    <source>
        <dbReference type="Pfam" id="PF13086"/>
    </source>
</evidence>
<dbReference type="PANTHER" id="PTHR10887:SF341">
    <property type="entry name" value="NFX1-TYPE ZINC FINGER-CONTAINING PROTEIN 1"/>
    <property type="match status" value="1"/>
</dbReference>
<reference evidence="3" key="1">
    <citation type="submission" date="2022-11" db="UniProtKB">
        <authorList>
            <consortium name="WormBaseParasite"/>
        </authorList>
    </citation>
    <scope>IDENTIFICATION</scope>
</reference>
<dbReference type="PANTHER" id="PTHR10887">
    <property type="entry name" value="DNA2/NAM7 HELICASE FAMILY"/>
    <property type="match status" value="1"/>
</dbReference>
<dbReference type="GO" id="GO:0031048">
    <property type="term" value="P:regulatory ncRNA-mediated heterochromatin formation"/>
    <property type="evidence" value="ECO:0007669"/>
    <property type="project" value="TreeGrafter"/>
</dbReference>
<dbReference type="InterPro" id="IPR041677">
    <property type="entry name" value="DNA2/NAM7_AAA_11"/>
</dbReference>
<dbReference type="WBParaSite" id="jg7549">
    <property type="protein sequence ID" value="jg7549"/>
    <property type="gene ID" value="jg7549"/>
</dbReference>
<sequence>MTTTGAAMHQAALRALKPRIVIVEEAAEVLEAHLLASLTVACEHCILIGDHKQLRPNPAVYELAKKYNLEISLFERLINNNYPTGCSPISIE</sequence>
<evidence type="ECO:0000313" key="2">
    <source>
        <dbReference type="Proteomes" id="UP000887574"/>
    </source>
</evidence>
<dbReference type="Gene3D" id="3.40.50.300">
    <property type="entry name" value="P-loop containing nucleotide triphosphate hydrolases"/>
    <property type="match status" value="1"/>
</dbReference>
<accession>A0A915EMN9</accession>
<keyword evidence="2" id="KW-1185">Reference proteome</keyword>
<organism evidence="2 3">
    <name type="scientific">Ditylenchus dipsaci</name>
    <dbReference type="NCBI Taxonomy" id="166011"/>
    <lineage>
        <taxon>Eukaryota</taxon>
        <taxon>Metazoa</taxon>
        <taxon>Ecdysozoa</taxon>
        <taxon>Nematoda</taxon>
        <taxon>Chromadorea</taxon>
        <taxon>Rhabditida</taxon>
        <taxon>Tylenchina</taxon>
        <taxon>Tylenchomorpha</taxon>
        <taxon>Sphaerularioidea</taxon>
        <taxon>Anguinidae</taxon>
        <taxon>Anguininae</taxon>
        <taxon>Ditylenchus</taxon>
    </lineage>
</organism>
<dbReference type="Pfam" id="PF13086">
    <property type="entry name" value="AAA_11"/>
    <property type="match status" value="1"/>
</dbReference>
<dbReference type="InterPro" id="IPR045055">
    <property type="entry name" value="DNA2/NAM7-like"/>
</dbReference>
<dbReference type="InterPro" id="IPR027417">
    <property type="entry name" value="P-loop_NTPase"/>
</dbReference>
<dbReference type="AlphaFoldDB" id="A0A915EMN9"/>
<dbReference type="Proteomes" id="UP000887574">
    <property type="component" value="Unplaced"/>
</dbReference>
<proteinExistence type="predicted"/>
<dbReference type="GO" id="GO:0004386">
    <property type="term" value="F:helicase activity"/>
    <property type="evidence" value="ECO:0007669"/>
    <property type="project" value="InterPro"/>
</dbReference>